<protein>
    <submittedName>
        <fullName evidence="5">LacI family transcriptional regulator</fullName>
    </submittedName>
</protein>
<comment type="caution">
    <text evidence="5">The sequence shown here is derived from an EMBL/GenBank/DDBJ whole genome shotgun (WGS) entry which is preliminary data.</text>
</comment>
<dbReference type="SUPFAM" id="SSF47413">
    <property type="entry name" value="lambda repressor-like DNA-binding domains"/>
    <property type="match status" value="1"/>
</dbReference>
<evidence type="ECO:0000259" key="4">
    <source>
        <dbReference type="PROSITE" id="PS50932"/>
    </source>
</evidence>
<dbReference type="SMART" id="SM00354">
    <property type="entry name" value="HTH_LACI"/>
    <property type="match status" value="1"/>
</dbReference>
<proteinExistence type="predicted"/>
<dbReference type="AlphaFoldDB" id="A0A3N9UA26"/>
<dbReference type="InterPro" id="IPR046335">
    <property type="entry name" value="LacI/GalR-like_sensor"/>
</dbReference>
<reference evidence="5 6" key="1">
    <citation type="submission" date="2018-11" db="EMBL/GenBank/DDBJ databases">
        <title>Vibrio LJC006 sp. nov., isolated from seawater during the bloom of the enteromorpha.</title>
        <authorList>
            <person name="Liang J."/>
        </authorList>
    </citation>
    <scope>NUCLEOTIDE SEQUENCE [LARGE SCALE GENOMIC DNA]</scope>
    <source>
        <strain evidence="5 6">LJC006</strain>
    </source>
</reference>
<evidence type="ECO:0000256" key="1">
    <source>
        <dbReference type="ARBA" id="ARBA00023015"/>
    </source>
</evidence>
<accession>A0A3N9UA26</accession>
<dbReference type="Proteomes" id="UP000281112">
    <property type="component" value="Unassembled WGS sequence"/>
</dbReference>
<keyword evidence="2" id="KW-0238">DNA-binding</keyword>
<keyword evidence="1" id="KW-0805">Transcription regulation</keyword>
<evidence type="ECO:0000256" key="2">
    <source>
        <dbReference type="ARBA" id="ARBA00023125"/>
    </source>
</evidence>
<dbReference type="PANTHER" id="PTHR30146:SF67">
    <property type="entry name" value="HTH-TYPE TRANSCRIPTIONAL REGULATOR ASCG"/>
    <property type="match status" value="1"/>
</dbReference>
<gene>
    <name evidence="5" type="ORF">EES38_03250</name>
</gene>
<dbReference type="CDD" id="cd01392">
    <property type="entry name" value="HTH_LacI"/>
    <property type="match status" value="1"/>
</dbReference>
<dbReference type="GO" id="GO:0003700">
    <property type="term" value="F:DNA-binding transcription factor activity"/>
    <property type="evidence" value="ECO:0007669"/>
    <property type="project" value="TreeGrafter"/>
</dbReference>
<dbReference type="Gene3D" id="3.40.50.2300">
    <property type="match status" value="2"/>
</dbReference>
<keyword evidence="6" id="KW-1185">Reference proteome</keyword>
<dbReference type="InterPro" id="IPR000843">
    <property type="entry name" value="HTH_LacI"/>
</dbReference>
<name>A0A3N9UA26_9VIBR</name>
<dbReference type="GO" id="GO:0000976">
    <property type="term" value="F:transcription cis-regulatory region binding"/>
    <property type="evidence" value="ECO:0007669"/>
    <property type="project" value="TreeGrafter"/>
</dbReference>
<evidence type="ECO:0000313" key="6">
    <source>
        <dbReference type="Proteomes" id="UP000281112"/>
    </source>
</evidence>
<feature type="domain" description="HTH lacI-type" evidence="4">
    <location>
        <begin position="2"/>
        <end position="56"/>
    </location>
</feature>
<dbReference type="PROSITE" id="PS50932">
    <property type="entry name" value="HTH_LACI_2"/>
    <property type="match status" value="1"/>
</dbReference>
<dbReference type="RefSeq" id="WP_124935717.1">
    <property type="nucleotide sequence ID" value="NZ_RJVQ01000001.1"/>
</dbReference>
<dbReference type="EMBL" id="RJVQ01000001">
    <property type="protein sequence ID" value="RQW65206.1"/>
    <property type="molecule type" value="Genomic_DNA"/>
</dbReference>
<evidence type="ECO:0000256" key="3">
    <source>
        <dbReference type="ARBA" id="ARBA00023163"/>
    </source>
</evidence>
<organism evidence="5 6">
    <name type="scientific">Vibrio viridaestus</name>
    <dbReference type="NCBI Taxonomy" id="2487322"/>
    <lineage>
        <taxon>Bacteria</taxon>
        <taxon>Pseudomonadati</taxon>
        <taxon>Pseudomonadota</taxon>
        <taxon>Gammaproteobacteria</taxon>
        <taxon>Vibrionales</taxon>
        <taxon>Vibrionaceae</taxon>
        <taxon>Vibrio</taxon>
    </lineage>
</organism>
<dbReference type="Pfam" id="PF00356">
    <property type="entry name" value="LacI"/>
    <property type="match status" value="1"/>
</dbReference>
<dbReference type="OrthoDB" id="9798934at2"/>
<dbReference type="CDD" id="cd06270">
    <property type="entry name" value="PBP1_GalS-like"/>
    <property type="match status" value="1"/>
</dbReference>
<evidence type="ECO:0000313" key="5">
    <source>
        <dbReference type="EMBL" id="RQW65206.1"/>
    </source>
</evidence>
<dbReference type="InterPro" id="IPR010982">
    <property type="entry name" value="Lambda_DNA-bd_dom_sf"/>
</dbReference>
<dbReference type="SUPFAM" id="SSF53822">
    <property type="entry name" value="Periplasmic binding protein-like I"/>
    <property type="match status" value="1"/>
</dbReference>
<dbReference type="InterPro" id="IPR028082">
    <property type="entry name" value="Peripla_BP_I"/>
</dbReference>
<sequence>MATISDICKATGFSKATVSRVINGNPSVKPKTRDIVLQTMESLGYQPNPVAQSLATRRSNTIGLILPHFFSYYFGTITQTIAQSVQDANKKLLVVDSHNTKEGELEALRSLVSQKCASIVVYSRHLSEQELIEFRQSSGVPIIVLNRLFSTPELSSFGFSQFQLGYLATEHLLNLGHSEIACITSPLNSQTGVSRLEAYRKCLEDHNIPFKETLVDEGSSIMNSGYDSVLRLLERKQTFSAIFCSTDDMAIGAIRALHERGLTVPKDVSIVGIDDEPNSTFSIPSISTVSLPIKKLTTEAIELAIHFTESPDSGKYMHKEYLGSLVSRESAKEKLLEQ</sequence>
<dbReference type="PANTHER" id="PTHR30146">
    <property type="entry name" value="LACI-RELATED TRANSCRIPTIONAL REPRESSOR"/>
    <property type="match status" value="1"/>
</dbReference>
<dbReference type="Gene3D" id="1.10.260.40">
    <property type="entry name" value="lambda repressor-like DNA-binding domains"/>
    <property type="match status" value="1"/>
</dbReference>
<keyword evidence="3" id="KW-0804">Transcription</keyword>
<dbReference type="Pfam" id="PF13377">
    <property type="entry name" value="Peripla_BP_3"/>
    <property type="match status" value="1"/>
</dbReference>